<name>A0AA88Y2G0_PINIB</name>
<accession>A0AA88Y2G0</accession>
<dbReference type="Gene3D" id="3.30.70.1820">
    <property type="entry name" value="L1 transposable element, RRM domain"/>
    <property type="match status" value="1"/>
</dbReference>
<keyword evidence="2" id="KW-1185">Reference proteome</keyword>
<reference evidence="1" key="1">
    <citation type="submission" date="2019-08" db="EMBL/GenBank/DDBJ databases">
        <title>The improved chromosome-level genome for the pearl oyster Pinctada fucata martensii using PacBio sequencing and Hi-C.</title>
        <authorList>
            <person name="Zheng Z."/>
        </authorList>
    </citation>
    <scope>NUCLEOTIDE SEQUENCE</scope>
    <source>
        <strain evidence="1">ZZ-2019</strain>
        <tissue evidence="1">Adductor muscle</tissue>
    </source>
</reference>
<evidence type="ECO:0000313" key="2">
    <source>
        <dbReference type="Proteomes" id="UP001186944"/>
    </source>
</evidence>
<proteinExistence type="predicted"/>
<protein>
    <submittedName>
        <fullName evidence="1">Uncharacterized protein</fullName>
    </submittedName>
</protein>
<sequence>MRDNLLFFGPAEPVDDSRENCISLTDQICSDKLGIDSPSVGQSIDRAHRIGRRNRGGKYRPIVVKFNDYKVREKVRSQSYRLRNTRYSIQEQYPKPISDRRKELQPIMHEARRRGDHVTLVKDKLYINE</sequence>
<organism evidence="1 2">
    <name type="scientific">Pinctada imbricata</name>
    <name type="common">Atlantic pearl-oyster</name>
    <name type="synonym">Pinctada martensii</name>
    <dbReference type="NCBI Taxonomy" id="66713"/>
    <lineage>
        <taxon>Eukaryota</taxon>
        <taxon>Metazoa</taxon>
        <taxon>Spiralia</taxon>
        <taxon>Lophotrochozoa</taxon>
        <taxon>Mollusca</taxon>
        <taxon>Bivalvia</taxon>
        <taxon>Autobranchia</taxon>
        <taxon>Pteriomorphia</taxon>
        <taxon>Pterioida</taxon>
        <taxon>Pterioidea</taxon>
        <taxon>Pteriidae</taxon>
        <taxon>Pinctada</taxon>
    </lineage>
</organism>
<dbReference type="EMBL" id="VSWD01000009">
    <property type="protein sequence ID" value="KAK3092735.1"/>
    <property type="molecule type" value="Genomic_DNA"/>
</dbReference>
<comment type="caution">
    <text evidence="1">The sequence shown here is derived from an EMBL/GenBank/DDBJ whole genome shotgun (WGS) entry which is preliminary data.</text>
</comment>
<evidence type="ECO:0000313" key="1">
    <source>
        <dbReference type="EMBL" id="KAK3092735.1"/>
    </source>
</evidence>
<dbReference type="Proteomes" id="UP001186944">
    <property type="component" value="Unassembled WGS sequence"/>
</dbReference>
<gene>
    <name evidence="1" type="ORF">FSP39_006730</name>
</gene>
<dbReference type="AlphaFoldDB" id="A0AA88Y2G0"/>